<dbReference type="EMBL" id="AKWD02000038">
    <property type="protein sequence ID" value="EMO53828.1"/>
    <property type="molecule type" value="Genomic_DNA"/>
</dbReference>
<name>M6VW96_9LEPT</name>
<accession>M6VW96</accession>
<organism evidence="1 2">
    <name type="scientific">Leptospira noguchii</name>
    <dbReference type="NCBI Taxonomy" id="28182"/>
    <lineage>
        <taxon>Bacteria</taxon>
        <taxon>Pseudomonadati</taxon>
        <taxon>Spirochaetota</taxon>
        <taxon>Spirochaetia</taxon>
        <taxon>Leptospirales</taxon>
        <taxon>Leptospiraceae</taxon>
        <taxon>Leptospira</taxon>
    </lineage>
</organism>
<sequence length="42" mass="5060">MRHFFNLSFSPFSSFAMKRKSRKNFSTPHTIFFKNEGKATWD</sequence>
<evidence type="ECO:0000313" key="1">
    <source>
        <dbReference type="EMBL" id="EMO53828.1"/>
    </source>
</evidence>
<dbReference type="Proteomes" id="UP000012112">
    <property type="component" value="Unassembled WGS sequence"/>
</dbReference>
<proteinExistence type="predicted"/>
<gene>
    <name evidence="1" type="ORF">LEP1GSC172_4436</name>
</gene>
<evidence type="ECO:0000313" key="2">
    <source>
        <dbReference type="Proteomes" id="UP000012112"/>
    </source>
</evidence>
<protein>
    <submittedName>
        <fullName evidence="1">Uncharacterized protein</fullName>
    </submittedName>
</protein>
<reference evidence="1 2" key="1">
    <citation type="submission" date="2013-01" db="EMBL/GenBank/DDBJ databases">
        <authorList>
            <person name="Harkins D.M."/>
            <person name="Durkin A.S."/>
            <person name="Brinkac L.M."/>
            <person name="Haft D.H."/>
            <person name="Selengut J.D."/>
            <person name="Sanka R."/>
            <person name="DePew J."/>
            <person name="Purushe J."/>
            <person name="Matthias M.A."/>
            <person name="Vinetz J.M."/>
            <person name="Sutton G.G."/>
            <person name="Nierman W.C."/>
            <person name="Fouts D.E."/>
        </authorList>
    </citation>
    <scope>NUCLEOTIDE SEQUENCE [LARGE SCALE GENOMIC DNA]</scope>
    <source>
        <strain evidence="1 2">HAI1536</strain>
    </source>
</reference>
<comment type="caution">
    <text evidence="1">The sequence shown here is derived from an EMBL/GenBank/DDBJ whole genome shotgun (WGS) entry which is preliminary data.</text>
</comment>
<dbReference type="AlphaFoldDB" id="M6VW96"/>